<feature type="non-terminal residue" evidence="2">
    <location>
        <position position="46"/>
    </location>
</feature>
<gene>
    <name evidence="2" type="ORF">K9V48_26470</name>
</gene>
<dbReference type="Pfam" id="PF12323">
    <property type="entry name" value="HTH_OrfB_IS605"/>
    <property type="match status" value="1"/>
</dbReference>
<evidence type="ECO:0000313" key="3">
    <source>
        <dbReference type="Proteomes" id="UP001165287"/>
    </source>
</evidence>
<sequence length="46" mass="5842">MITILLNQKYEIYPNEKQKEMLDRWLQYCRQTYNSALLDKQRKYNR</sequence>
<reference evidence="2" key="1">
    <citation type="submission" date="2024-05" db="EMBL/GenBank/DDBJ databases">
        <title>Metabacillus sp. nov., isolated from the rhizosphere soil of tomato plants.</title>
        <authorList>
            <person name="Ma R."/>
        </authorList>
    </citation>
    <scope>NUCLEOTIDE SEQUENCE</scope>
    <source>
        <strain evidence="2">DBTR6</strain>
    </source>
</reference>
<evidence type="ECO:0000259" key="1">
    <source>
        <dbReference type="Pfam" id="PF12323"/>
    </source>
</evidence>
<dbReference type="EMBL" id="JAIQUM010000135">
    <property type="protein sequence ID" value="MBZ5753663.1"/>
    <property type="molecule type" value="Genomic_DNA"/>
</dbReference>
<evidence type="ECO:0000313" key="2">
    <source>
        <dbReference type="EMBL" id="MBZ5753663.1"/>
    </source>
</evidence>
<proteinExistence type="predicted"/>
<protein>
    <submittedName>
        <fullName evidence="2">Helix-turn-helix domain-containing protein</fullName>
    </submittedName>
</protein>
<dbReference type="InterPro" id="IPR021027">
    <property type="entry name" value="Transposase_put_HTH"/>
</dbReference>
<name>A0ABS7V082_9BACI</name>
<organism evidence="2 3">
    <name type="scientific">Metabacillus rhizolycopersici</name>
    <dbReference type="NCBI Taxonomy" id="2875709"/>
    <lineage>
        <taxon>Bacteria</taxon>
        <taxon>Bacillati</taxon>
        <taxon>Bacillota</taxon>
        <taxon>Bacilli</taxon>
        <taxon>Bacillales</taxon>
        <taxon>Bacillaceae</taxon>
        <taxon>Metabacillus</taxon>
    </lineage>
</organism>
<feature type="domain" description="Transposase putative helix-turn-helix" evidence="1">
    <location>
        <begin position="1"/>
        <end position="45"/>
    </location>
</feature>
<comment type="caution">
    <text evidence="2">The sequence shown here is derived from an EMBL/GenBank/DDBJ whole genome shotgun (WGS) entry which is preliminary data.</text>
</comment>
<dbReference type="Proteomes" id="UP001165287">
    <property type="component" value="Unassembled WGS sequence"/>
</dbReference>
<keyword evidence="3" id="KW-1185">Reference proteome</keyword>
<accession>A0ABS7V082</accession>